<accession>A0ACC0NZM8</accession>
<sequence length="401" mass="44323">MNPGAYWARFFKGIYFPNSSFLQAARGSPASWAWLSLLHGRSLLDNDLRWQVQDGKVSISGRTQGFHLFQASKFLLLILLTARSTWWLTSSTDVRDSVWFGCNIRPFEDLGGNSSVIKRAADMLEKLTVSVATNSISKMDNPTTQEELSTWKAPDKDKLKINCDVAIPVTGKVSKAAEFLRIWRGKILDGFARSIRIGSSFGGELQAIRAACEVVINFGLNGVQVSLIISRLLPSVSELVPPRDVRGVVMDIRHFAKEAAIKFKWTSQSHYKTHPPSPPSPLFQKNNSAETQPKTVRVCPSPSSSALLRNLKSQPQILEDSVSATPESSAKLDSVNGSSKVWGNEDGVLDLRGHGLWSLPVEEFGACFACTFQVIQLKRLAPSYYIDLFSVAVSVDLEVFE</sequence>
<proteinExistence type="predicted"/>
<dbReference type="Proteomes" id="UP001062846">
    <property type="component" value="Chromosome 4"/>
</dbReference>
<gene>
    <name evidence="1" type="ORF">RHMOL_Rhmol04G0126800</name>
</gene>
<reference evidence="1" key="1">
    <citation type="submission" date="2022-02" db="EMBL/GenBank/DDBJ databases">
        <title>Plant Genome Project.</title>
        <authorList>
            <person name="Zhang R.-G."/>
        </authorList>
    </citation>
    <scope>NUCLEOTIDE SEQUENCE</scope>
    <source>
        <strain evidence="1">AT1</strain>
    </source>
</reference>
<evidence type="ECO:0000313" key="1">
    <source>
        <dbReference type="EMBL" id="KAI8558828.1"/>
    </source>
</evidence>
<name>A0ACC0NZM8_RHOML</name>
<comment type="caution">
    <text evidence="1">The sequence shown here is derived from an EMBL/GenBank/DDBJ whole genome shotgun (WGS) entry which is preliminary data.</text>
</comment>
<organism evidence="1 2">
    <name type="scientific">Rhododendron molle</name>
    <name type="common">Chinese azalea</name>
    <name type="synonym">Azalea mollis</name>
    <dbReference type="NCBI Taxonomy" id="49168"/>
    <lineage>
        <taxon>Eukaryota</taxon>
        <taxon>Viridiplantae</taxon>
        <taxon>Streptophyta</taxon>
        <taxon>Embryophyta</taxon>
        <taxon>Tracheophyta</taxon>
        <taxon>Spermatophyta</taxon>
        <taxon>Magnoliopsida</taxon>
        <taxon>eudicotyledons</taxon>
        <taxon>Gunneridae</taxon>
        <taxon>Pentapetalae</taxon>
        <taxon>asterids</taxon>
        <taxon>Ericales</taxon>
        <taxon>Ericaceae</taxon>
        <taxon>Ericoideae</taxon>
        <taxon>Rhodoreae</taxon>
        <taxon>Rhododendron</taxon>
    </lineage>
</organism>
<evidence type="ECO:0000313" key="2">
    <source>
        <dbReference type="Proteomes" id="UP001062846"/>
    </source>
</evidence>
<dbReference type="EMBL" id="CM046391">
    <property type="protein sequence ID" value="KAI8558828.1"/>
    <property type="molecule type" value="Genomic_DNA"/>
</dbReference>
<protein>
    <submittedName>
        <fullName evidence="1">Uncharacterized protein</fullName>
    </submittedName>
</protein>
<keyword evidence="2" id="KW-1185">Reference proteome</keyword>